<evidence type="ECO:0000256" key="1">
    <source>
        <dbReference type="SAM" id="MobiDB-lite"/>
    </source>
</evidence>
<dbReference type="EMBL" id="MVJN01000013">
    <property type="protein sequence ID" value="RAP34871.1"/>
    <property type="molecule type" value="Genomic_DNA"/>
</dbReference>
<protein>
    <submittedName>
        <fullName evidence="2">Uncharacterized protein</fullName>
    </submittedName>
</protein>
<comment type="caution">
    <text evidence="2">The sequence shown here is derived from an EMBL/GenBank/DDBJ whole genome shotgun (WGS) entry which is preliminary data.</text>
</comment>
<accession>A0A364LFL6</accession>
<proteinExistence type="predicted"/>
<dbReference type="AlphaFoldDB" id="A0A364LFL6"/>
<reference evidence="2 3" key="1">
    <citation type="submission" date="2017-02" db="EMBL/GenBank/DDBJ databases">
        <title>Legionella quilivanii strain from human: case report and whole genome sequencing analysis.</title>
        <authorList>
            <person name="Lalancette C."/>
            <person name="Leduc J.-M."/>
            <person name="Levesque S."/>
            <person name="Fournier E."/>
            <person name="Saoud J."/>
            <person name="Faucher S.P."/>
            <person name="Bernard K."/>
            <person name="Martineau C."/>
            <person name="Longtin J."/>
        </authorList>
    </citation>
    <scope>NUCLEOTIDE SEQUENCE [LARGE SCALE GENOMIC DNA]</scope>
    <source>
        <strain evidence="2 3">ID143958</strain>
    </source>
</reference>
<sequence>MGNFCSIFHARFKHLVAVIPSVAKAHFMDYLLLGWEKSTYQLKGSSNKWFMKPYEEIATDTGIPKGTFQRYLKEFSDKGFIERRQALFTRTANGEFQVKKGAYINITEKFLSILKQPGNESKNLSDESNSIHSKRRKSNPDITSDNKKASCSNKSIFEMIEPLNLRSLYISDLYSSSLKTNIIGRNLFSSVDKDKHQRTIKQFEAVQQFLLSDVKEEIPEPIKELISGTFFNLLVKNKVQISAPKQLAAEYLFALLNTQFYLPKVTCFKHRNNILSKLLRAKQWQTPKGFYNHFYLGGQFKDKQVLRETRWQEDKDTEINPRTNLSKEDNQEPRLAAVEAAICAKATLLDTLKQAIIQQSDEESILLMRKKIHDARQELEALWEQQRILELELEQQTMEDDSLLCA</sequence>
<organism evidence="2 3">
    <name type="scientific">Legionella quinlivanii</name>
    <dbReference type="NCBI Taxonomy" id="45073"/>
    <lineage>
        <taxon>Bacteria</taxon>
        <taxon>Pseudomonadati</taxon>
        <taxon>Pseudomonadota</taxon>
        <taxon>Gammaproteobacteria</taxon>
        <taxon>Legionellales</taxon>
        <taxon>Legionellaceae</taxon>
        <taxon>Legionella</taxon>
    </lineage>
</organism>
<gene>
    <name evidence="2" type="ORF">B1207_14350</name>
</gene>
<evidence type="ECO:0000313" key="2">
    <source>
        <dbReference type="EMBL" id="RAP34871.1"/>
    </source>
</evidence>
<feature type="region of interest" description="Disordered" evidence="1">
    <location>
        <begin position="120"/>
        <end position="148"/>
    </location>
</feature>
<evidence type="ECO:0000313" key="3">
    <source>
        <dbReference type="Proteomes" id="UP000249458"/>
    </source>
</evidence>
<name>A0A364LFL6_9GAMM</name>
<feature type="compositionally biased region" description="Polar residues" evidence="1">
    <location>
        <begin position="120"/>
        <end position="131"/>
    </location>
</feature>
<dbReference type="Proteomes" id="UP000249458">
    <property type="component" value="Unassembled WGS sequence"/>
</dbReference>